<evidence type="ECO:0000313" key="2">
    <source>
        <dbReference type="Proteomes" id="UP000237082"/>
    </source>
</evidence>
<name>A0A2S5DDI5_9NEIS</name>
<keyword evidence="2" id="KW-1185">Reference proteome</keyword>
<accession>A0A2S5DDI5</accession>
<organism evidence="1 2">
    <name type="scientific">Chromobacterium alticapitis</name>
    <dbReference type="NCBI Taxonomy" id="2073169"/>
    <lineage>
        <taxon>Bacteria</taxon>
        <taxon>Pseudomonadati</taxon>
        <taxon>Pseudomonadota</taxon>
        <taxon>Betaproteobacteria</taxon>
        <taxon>Neisseriales</taxon>
        <taxon>Chromobacteriaceae</taxon>
        <taxon>Chromobacterium</taxon>
    </lineage>
</organism>
<dbReference type="Proteomes" id="UP000237082">
    <property type="component" value="Unassembled WGS sequence"/>
</dbReference>
<evidence type="ECO:0000313" key="1">
    <source>
        <dbReference type="EMBL" id="POZ61146.1"/>
    </source>
</evidence>
<proteinExistence type="predicted"/>
<dbReference type="AlphaFoldDB" id="A0A2S5DDI5"/>
<gene>
    <name evidence="1" type="ORF">C2I19_15295</name>
</gene>
<reference evidence="2" key="1">
    <citation type="submission" date="2018-02" db="EMBL/GenBank/DDBJ databases">
        <authorList>
            <person name="O'Hara-Hanley K."/>
            <person name="Soby S."/>
        </authorList>
    </citation>
    <scope>NUCLEOTIDE SEQUENCE [LARGE SCALE GENOMIC DNA]</scope>
    <source>
        <strain evidence="2">MWU14-2602</strain>
    </source>
</reference>
<protein>
    <submittedName>
        <fullName evidence="1">Uncharacterized protein</fullName>
    </submittedName>
</protein>
<dbReference type="EMBL" id="PQWB01000072">
    <property type="protein sequence ID" value="POZ61146.1"/>
    <property type="molecule type" value="Genomic_DNA"/>
</dbReference>
<comment type="caution">
    <text evidence="1">The sequence shown here is derived from an EMBL/GenBank/DDBJ whole genome shotgun (WGS) entry which is preliminary data.</text>
</comment>
<sequence length="141" mass="15255">MRVCKDRARRGEEDRMEVDRRSRIHIEQPGKPRLYQLDDLPGYLPIGVVSVGNRTGALLRNKSSGVYCMANSGVIRPLDQRRIKAALGIGNGAGAPLKLEGGARRNVYLDEASIAIASRLGGGNISEGIRRALKACSKSAK</sequence>